<organism evidence="3 4">
    <name type="scientific">Methyloligella halotolerans</name>
    <dbReference type="NCBI Taxonomy" id="1177755"/>
    <lineage>
        <taxon>Bacteria</taxon>
        <taxon>Pseudomonadati</taxon>
        <taxon>Pseudomonadota</taxon>
        <taxon>Alphaproteobacteria</taxon>
        <taxon>Hyphomicrobiales</taxon>
        <taxon>Hyphomicrobiaceae</taxon>
        <taxon>Methyloligella</taxon>
    </lineage>
</organism>
<feature type="region of interest" description="Disordered" evidence="1">
    <location>
        <begin position="49"/>
        <end position="91"/>
    </location>
</feature>
<comment type="caution">
    <text evidence="3">The sequence shown here is derived from an EMBL/GenBank/DDBJ whole genome shotgun (WGS) entry which is preliminary data.</text>
</comment>
<name>A0A1E2RV13_9HYPH</name>
<keyword evidence="2" id="KW-0732">Signal</keyword>
<evidence type="ECO:0000313" key="3">
    <source>
        <dbReference type="EMBL" id="ODA65975.1"/>
    </source>
</evidence>
<evidence type="ECO:0000256" key="1">
    <source>
        <dbReference type="SAM" id="MobiDB-lite"/>
    </source>
</evidence>
<feature type="signal peptide" evidence="2">
    <location>
        <begin position="1"/>
        <end position="26"/>
    </location>
</feature>
<sequence>MLSRIIAFAFAAAATVAFGLPATASAAPLSPQYSQADAARIILVADDEEMMMEGDDGTVGNDEAMEDDMMDDEPGDDMMGDEEMESEDEAM</sequence>
<accession>A0A1E2RV13</accession>
<feature type="chain" id="PRO_5009116373" evidence="2">
    <location>
        <begin position="27"/>
        <end position="91"/>
    </location>
</feature>
<dbReference type="EMBL" id="MASI01000012">
    <property type="protein sequence ID" value="ODA65975.1"/>
    <property type="molecule type" value="Genomic_DNA"/>
</dbReference>
<dbReference type="Proteomes" id="UP000095087">
    <property type="component" value="Unassembled WGS sequence"/>
</dbReference>
<protein>
    <submittedName>
        <fullName evidence="3">Uncharacterized protein</fullName>
    </submittedName>
</protein>
<feature type="compositionally biased region" description="Acidic residues" evidence="1">
    <location>
        <begin position="63"/>
        <end position="91"/>
    </location>
</feature>
<proteinExistence type="predicted"/>
<keyword evidence="4" id="KW-1185">Reference proteome</keyword>
<dbReference type="AlphaFoldDB" id="A0A1E2RV13"/>
<gene>
    <name evidence="3" type="ORF">A7A08_03118</name>
</gene>
<dbReference type="RefSeq" id="WP_069096239.1">
    <property type="nucleotide sequence ID" value="NZ_MASI01000012.1"/>
</dbReference>
<evidence type="ECO:0000256" key="2">
    <source>
        <dbReference type="SAM" id="SignalP"/>
    </source>
</evidence>
<evidence type="ECO:0000313" key="4">
    <source>
        <dbReference type="Proteomes" id="UP000095087"/>
    </source>
</evidence>
<dbReference type="STRING" id="1177755.A7A08_03118"/>
<reference evidence="3 4" key="1">
    <citation type="submission" date="2016-07" db="EMBL/GenBank/DDBJ databases">
        <title>Draft genome sequence of Methyloligella halotolerans C2T (VKM B-2706T=CCUG 61687T=DSM 25045T), a halotolerant polyhydroxybutyrate accumulating methylotroph.</title>
        <authorList>
            <person name="Vasilenko O.V."/>
            <person name="Doronina N.V."/>
            <person name="Poroshina M.N."/>
            <person name="Tarlachkov S.V."/>
            <person name="Trotsenko Y.A."/>
        </authorList>
    </citation>
    <scope>NUCLEOTIDE SEQUENCE [LARGE SCALE GENOMIC DNA]</scope>
    <source>
        <strain evidence="3 4">VKM B-2706</strain>
    </source>
</reference>